<organism evidence="2 3">
    <name type="scientific">Paenibacillus spongiae</name>
    <dbReference type="NCBI Taxonomy" id="2909671"/>
    <lineage>
        <taxon>Bacteria</taxon>
        <taxon>Bacillati</taxon>
        <taxon>Bacillota</taxon>
        <taxon>Bacilli</taxon>
        <taxon>Bacillales</taxon>
        <taxon>Paenibacillaceae</taxon>
        <taxon>Paenibacillus</taxon>
    </lineage>
</organism>
<feature type="transmembrane region" description="Helical" evidence="1">
    <location>
        <begin position="6"/>
        <end position="22"/>
    </location>
</feature>
<evidence type="ECO:0000313" key="3">
    <source>
        <dbReference type="Proteomes" id="UP001057877"/>
    </source>
</evidence>
<evidence type="ECO:0000313" key="2">
    <source>
        <dbReference type="EMBL" id="UVI33100.1"/>
    </source>
</evidence>
<keyword evidence="1" id="KW-1133">Transmembrane helix</keyword>
<feature type="transmembrane region" description="Helical" evidence="1">
    <location>
        <begin position="31"/>
        <end position="49"/>
    </location>
</feature>
<evidence type="ECO:0000256" key="1">
    <source>
        <dbReference type="SAM" id="Phobius"/>
    </source>
</evidence>
<reference evidence="2" key="1">
    <citation type="submission" date="2022-01" db="EMBL/GenBank/DDBJ databases">
        <title>Paenibacillus spongiae sp. nov., isolated from marine sponge.</title>
        <authorList>
            <person name="Li Z."/>
            <person name="Zhang M."/>
        </authorList>
    </citation>
    <scope>NUCLEOTIDE SEQUENCE</scope>
    <source>
        <strain evidence="2">PHS-Z3</strain>
    </source>
</reference>
<keyword evidence="1" id="KW-0472">Membrane</keyword>
<protein>
    <submittedName>
        <fullName evidence="2">Uncharacterized protein</fullName>
    </submittedName>
</protein>
<dbReference type="RefSeq" id="WP_258389153.1">
    <property type="nucleotide sequence ID" value="NZ_CP091430.1"/>
</dbReference>
<name>A0ABY5SK98_9BACL</name>
<accession>A0ABY5SK98</accession>
<gene>
    <name evidence="2" type="ORF">L1F29_15205</name>
</gene>
<dbReference type="Proteomes" id="UP001057877">
    <property type="component" value="Chromosome"/>
</dbReference>
<proteinExistence type="predicted"/>
<keyword evidence="3" id="KW-1185">Reference proteome</keyword>
<dbReference type="EMBL" id="CP091430">
    <property type="protein sequence ID" value="UVI33100.1"/>
    <property type="molecule type" value="Genomic_DNA"/>
</dbReference>
<keyword evidence="1" id="KW-0812">Transmembrane</keyword>
<sequence>MHNPFLIIVFALFIVSVIVNWNKQDGASCKVIFVCTACLTIALIVLYIMPFKFSLIEQTFLYHFVKATMNFMKG</sequence>